<evidence type="ECO:0000313" key="10">
    <source>
        <dbReference type="Proteomes" id="UP000031623"/>
    </source>
</evidence>
<dbReference type="GO" id="GO:0003963">
    <property type="term" value="F:RNA-3'-phosphate cyclase activity"/>
    <property type="evidence" value="ECO:0007669"/>
    <property type="project" value="UniProtKB-UniRule"/>
</dbReference>
<proteinExistence type="inferred from homology"/>
<keyword evidence="2 5" id="KW-0436">Ligase</keyword>
<evidence type="ECO:0000256" key="4">
    <source>
        <dbReference type="ARBA" id="ARBA00024481"/>
    </source>
</evidence>
<feature type="binding site" evidence="5">
    <location>
        <begin position="289"/>
        <end position="293"/>
    </location>
    <ligand>
        <name>ATP</name>
        <dbReference type="ChEBI" id="CHEBI:30616"/>
    </ligand>
</feature>
<dbReference type="HOGENOM" id="CLU_027882_0_0_6"/>
<dbReference type="InterPro" id="IPR023797">
    <property type="entry name" value="RNA3'_phos_cyclase_dom"/>
</dbReference>
<accession>A0A090AM50</accession>
<dbReference type="Gene3D" id="3.30.360.20">
    <property type="entry name" value="RNA 3'-terminal phosphate cyclase, insert domain"/>
    <property type="match status" value="1"/>
</dbReference>
<comment type="function">
    <text evidence="5">Catalyzes the conversion of 3'-phosphate to a 2',3'-cyclic phosphodiester at the end of RNA. The mechanism of action of the enzyme occurs in 3 steps: (A) adenylation of the enzyme by ATP; (B) transfer of adenylate to an RNA-N3'P to produce RNA-N3'PP5'A; (C) and attack of the adjacent 2'-hydroxyl on the 3'-phosphorus in the diester linkage to produce the cyclic end product. The biological role of this enzyme is unknown but it is likely to function in some aspects of cellular RNA processing.</text>
</comment>
<evidence type="ECO:0000259" key="8">
    <source>
        <dbReference type="Pfam" id="PF05189"/>
    </source>
</evidence>
<dbReference type="GO" id="GO:0005524">
    <property type="term" value="F:ATP binding"/>
    <property type="evidence" value="ECO:0007669"/>
    <property type="project" value="UniProtKB-KW"/>
</dbReference>
<keyword evidence="3 5" id="KW-0547">Nucleotide-binding</keyword>
<dbReference type="NCBIfam" id="TIGR03399">
    <property type="entry name" value="RNA_3prim_cycl"/>
    <property type="match status" value="1"/>
</dbReference>
<dbReference type="InterPro" id="IPR037136">
    <property type="entry name" value="RNA3'_phos_cyclase_dom_sf"/>
</dbReference>
<feature type="domain" description="RNA 3'-terminal phosphate cyclase insert" evidence="8">
    <location>
        <begin position="188"/>
        <end position="280"/>
    </location>
</feature>
<dbReference type="HAMAP" id="MF_00200">
    <property type="entry name" value="RTC"/>
    <property type="match status" value="1"/>
</dbReference>
<dbReference type="PANTHER" id="PTHR11096">
    <property type="entry name" value="RNA 3' TERMINAL PHOSPHATE CYCLASE"/>
    <property type="match status" value="1"/>
</dbReference>
<dbReference type="NCBIfam" id="NF003247">
    <property type="entry name" value="PRK04204.1-3"/>
    <property type="match status" value="1"/>
</dbReference>
<dbReference type="OrthoDB" id="9789235at2"/>
<comment type="catalytic activity">
    <reaction evidence="4 5">
        <text>a 3'-end 3'-phospho-ribonucleotide-RNA + ATP = a 3'-end 2',3'-cyclophospho-ribonucleotide-RNA + AMP + diphosphate</text>
        <dbReference type="Rhea" id="RHEA:23976"/>
        <dbReference type="Rhea" id="RHEA-COMP:10463"/>
        <dbReference type="Rhea" id="RHEA-COMP:10464"/>
        <dbReference type="ChEBI" id="CHEBI:30616"/>
        <dbReference type="ChEBI" id="CHEBI:33019"/>
        <dbReference type="ChEBI" id="CHEBI:83062"/>
        <dbReference type="ChEBI" id="CHEBI:83064"/>
        <dbReference type="ChEBI" id="CHEBI:456215"/>
        <dbReference type="EC" id="6.5.1.4"/>
    </reaction>
</comment>
<sequence length="346" mass="37597">MNSKNQIELEIDGAMGEGGGQVLRSALTLSICTGKAFRITQIRATRKKPGLQRQHLTAVRAARDICGAQVTGDEIGSTSLTFVPSEVQGGHYHFAIGSAGSTTLVLQTILYPLLLTTNESHLTLTGGTHNPLAPPFDFLAYAWLPLLNRMGAVVKVTLDRYGFYPAGGGQLQVHITPTHSLQGFQLFERGKMVAYQATALISDIPQHVAERELQRVASQLGWSPNCLQPHTLPAQLGPANVLLLQVQSEHVTEVFTGFGQRGIRAEAVADKVITQVQNYLTANVPVGEYLADQLLLPLALAGEGEWVTLKPSQHTLTNIEVIRIFLDISITLTQLNRDAWLITIAK</sequence>
<evidence type="ECO:0000256" key="1">
    <source>
        <dbReference type="ARBA" id="ARBA00009206"/>
    </source>
</evidence>
<dbReference type="Proteomes" id="UP000031623">
    <property type="component" value="Chromosome"/>
</dbReference>
<name>A0A090AM50_9GAMM</name>
<evidence type="ECO:0000313" key="9">
    <source>
        <dbReference type="EMBL" id="BAP56967.1"/>
    </source>
</evidence>
<gene>
    <name evidence="5" type="primary">rtcA</name>
    <name evidence="9" type="ORF">THII_2670</name>
</gene>
<dbReference type="AlphaFoldDB" id="A0A090AM50"/>
<dbReference type="Gene3D" id="3.65.10.20">
    <property type="entry name" value="RNA 3'-terminal phosphate cyclase domain"/>
    <property type="match status" value="1"/>
</dbReference>
<dbReference type="InterPro" id="IPR036553">
    <property type="entry name" value="RPTC_insert"/>
</dbReference>
<dbReference type="InterPro" id="IPR017770">
    <property type="entry name" value="RNA3'_term_phos_cyc_type_1"/>
</dbReference>
<dbReference type="Pfam" id="PF01137">
    <property type="entry name" value="RTC"/>
    <property type="match status" value="1"/>
</dbReference>
<dbReference type="PIRSF" id="PIRSF005378">
    <property type="entry name" value="RNA3'_term_phos_cycl_euk"/>
    <property type="match status" value="1"/>
</dbReference>
<comment type="subcellular location">
    <subcellularLocation>
        <location evidence="5">Cytoplasm</location>
    </subcellularLocation>
</comment>
<dbReference type="GO" id="GO:0006396">
    <property type="term" value="P:RNA processing"/>
    <property type="evidence" value="ECO:0007669"/>
    <property type="project" value="UniProtKB-UniRule"/>
</dbReference>
<evidence type="ECO:0000256" key="3">
    <source>
        <dbReference type="ARBA" id="ARBA00022741"/>
    </source>
</evidence>
<dbReference type="GO" id="GO:0005737">
    <property type="term" value="C:cytoplasm"/>
    <property type="evidence" value="ECO:0007669"/>
    <property type="project" value="UniProtKB-SubCell"/>
</dbReference>
<dbReference type="NCBIfam" id="NF003246">
    <property type="entry name" value="PRK04204.1-2"/>
    <property type="match status" value="1"/>
</dbReference>
<evidence type="ECO:0000259" key="7">
    <source>
        <dbReference type="Pfam" id="PF01137"/>
    </source>
</evidence>
<feature type="active site" description="Tele-AMP-histidine intermediate" evidence="5">
    <location>
        <position position="314"/>
    </location>
</feature>
<dbReference type="InterPro" id="IPR000228">
    <property type="entry name" value="RNA3'_term_phos_cyc"/>
</dbReference>
<dbReference type="EMBL" id="AP014633">
    <property type="protein sequence ID" value="BAP56967.1"/>
    <property type="molecule type" value="Genomic_DNA"/>
</dbReference>
<evidence type="ECO:0000256" key="6">
    <source>
        <dbReference type="NCBIfam" id="TIGR03399"/>
    </source>
</evidence>
<dbReference type="SUPFAM" id="SSF55205">
    <property type="entry name" value="EPT/RTPC-like"/>
    <property type="match status" value="1"/>
</dbReference>
<dbReference type="PANTHER" id="PTHR11096:SF0">
    <property type="entry name" value="RNA 3'-TERMINAL PHOSPHATE CYCLASE"/>
    <property type="match status" value="1"/>
</dbReference>
<keyword evidence="5" id="KW-0963">Cytoplasm</keyword>
<dbReference type="Pfam" id="PF05189">
    <property type="entry name" value="RTC_insert"/>
    <property type="match status" value="1"/>
</dbReference>
<keyword evidence="10" id="KW-1185">Reference proteome</keyword>
<keyword evidence="5" id="KW-0067">ATP-binding</keyword>
<reference evidence="9 10" key="1">
    <citation type="journal article" date="2014" name="ISME J.">
        <title>Ecophysiology of Thioploca ingrica as revealed by the complete genome sequence supplemented with proteomic evidence.</title>
        <authorList>
            <person name="Kojima H."/>
            <person name="Ogura Y."/>
            <person name="Yamamoto N."/>
            <person name="Togashi T."/>
            <person name="Mori H."/>
            <person name="Watanabe T."/>
            <person name="Nemoto F."/>
            <person name="Kurokawa K."/>
            <person name="Hayashi T."/>
            <person name="Fukui M."/>
        </authorList>
    </citation>
    <scope>NUCLEOTIDE SEQUENCE [LARGE SCALE GENOMIC DNA]</scope>
</reference>
<dbReference type="EC" id="6.5.1.4" evidence="5 6"/>
<organism evidence="9 10">
    <name type="scientific">Thioploca ingrica</name>
    <dbReference type="NCBI Taxonomy" id="40754"/>
    <lineage>
        <taxon>Bacteria</taxon>
        <taxon>Pseudomonadati</taxon>
        <taxon>Pseudomonadota</taxon>
        <taxon>Gammaproteobacteria</taxon>
        <taxon>Thiotrichales</taxon>
        <taxon>Thiotrichaceae</taxon>
        <taxon>Thioploca</taxon>
    </lineage>
</organism>
<protein>
    <recommendedName>
        <fullName evidence="5 6">RNA 3'-terminal phosphate cyclase</fullName>
        <shortName evidence="5">RNA cyclase</shortName>
        <shortName evidence="5">RNA-3'-phosphate cyclase</shortName>
        <ecNumber evidence="5 6">6.5.1.4</ecNumber>
    </recommendedName>
</protein>
<dbReference type="STRING" id="40754.THII_2670"/>
<feature type="binding site" evidence="5">
    <location>
        <position position="107"/>
    </location>
    <ligand>
        <name>ATP</name>
        <dbReference type="ChEBI" id="CHEBI:30616"/>
    </ligand>
</feature>
<evidence type="ECO:0000256" key="2">
    <source>
        <dbReference type="ARBA" id="ARBA00022598"/>
    </source>
</evidence>
<dbReference type="SUPFAM" id="SSF52913">
    <property type="entry name" value="RNA 3'-terminal phosphate cyclase, RPTC, insert domain"/>
    <property type="match status" value="1"/>
</dbReference>
<comment type="similarity">
    <text evidence="1 5">Belongs to the RNA 3'-terminal cyclase family. Type 1 subfamily.</text>
</comment>
<dbReference type="InterPro" id="IPR013792">
    <property type="entry name" value="RNA3'P_cycl/enolpyr_Trfase_a/b"/>
</dbReference>
<evidence type="ECO:0000256" key="5">
    <source>
        <dbReference type="HAMAP-Rule" id="MF_00200"/>
    </source>
</evidence>
<feature type="domain" description="RNA 3'-terminal phosphate cyclase" evidence="7">
    <location>
        <begin position="15"/>
        <end position="331"/>
    </location>
</feature>
<dbReference type="KEGG" id="tig:THII_2670"/>
<dbReference type="InterPro" id="IPR013791">
    <property type="entry name" value="RNA3'-term_phos_cycl_insert"/>
</dbReference>